<feature type="region of interest" description="Disordered" evidence="1">
    <location>
        <begin position="1"/>
        <end position="32"/>
    </location>
</feature>
<protein>
    <submittedName>
        <fullName evidence="2">Uncharacterized protein</fullName>
    </submittedName>
</protein>
<accession>A0A0C3NHS6</accession>
<keyword evidence="3" id="KW-1185">Reference proteome</keyword>
<dbReference type="HOGENOM" id="CLU_035442_1_0_1"/>
<dbReference type="STRING" id="870435.A0A0C3NHS6"/>
<evidence type="ECO:0000313" key="3">
    <source>
        <dbReference type="Proteomes" id="UP000054217"/>
    </source>
</evidence>
<dbReference type="AlphaFoldDB" id="A0A0C3NHS6"/>
<evidence type="ECO:0000313" key="2">
    <source>
        <dbReference type="EMBL" id="KIO00570.1"/>
    </source>
</evidence>
<gene>
    <name evidence="2" type="ORF">M404DRAFT_29497</name>
</gene>
<dbReference type="EMBL" id="KN831995">
    <property type="protein sequence ID" value="KIO00570.1"/>
    <property type="molecule type" value="Genomic_DNA"/>
</dbReference>
<reference evidence="2 3" key="1">
    <citation type="submission" date="2014-04" db="EMBL/GenBank/DDBJ databases">
        <authorList>
            <consortium name="DOE Joint Genome Institute"/>
            <person name="Kuo A."/>
            <person name="Kohler A."/>
            <person name="Costa M.D."/>
            <person name="Nagy L.G."/>
            <person name="Floudas D."/>
            <person name="Copeland A."/>
            <person name="Barry K.W."/>
            <person name="Cichocki N."/>
            <person name="Veneault-Fourrey C."/>
            <person name="LaButti K."/>
            <person name="Lindquist E.A."/>
            <person name="Lipzen A."/>
            <person name="Lundell T."/>
            <person name="Morin E."/>
            <person name="Murat C."/>
            <person name="Sun H."/>
            <person name="Tunlid A."/>
            <person name="Henrissat B."/>
            <person name="Grigoriev I.V."/>
            <person name="Hibbett D.S."/>
            <person name="Martin F."/>
            <person name="Nordberg H.P."/>
            <person name="Cantor M.N."/>
            <person name="Hua S.X."/>
        </authorList>
    </citation>
    <scope>NUCLEOTIDE SEQUENCE [LARGE SCALE GENOMIC DNA]</scope>
    <source>
        <strain evidence="2 3">Marx 270</strain>
    </source>
</reference>
<sequence>MAVDNMAAAEPPKVATLGNGQPETTPAEIPATQLNPPEFFTAPDNKENIPVINHTNITQPPVSYDPMSLLAAAALKVKTSPVLPIPDSPIKHKSVPPCISQVEDTSKKKFQPLGTKNRCLCILLWLKHINPNGKKEQFCFYYDKTSTATQHEEYDKEAKQLVQDNAWVKAIIENGNIH</sequence>
<proteinExistence type="predicted"/>
<dbReference type="OrthoDB" id="2701361at2759"/>
<dbReference type="InParanoid" id="A0A0C3NHS6"/>
<reference evidence="3" key="2">
    <citation type="submission" date="2015-01" db="EMBL/GenBank/DDBJ databases">
        <title>Evolutionary Origins and Diversification of the Mycorrhizal Mutualists.</title>
        <authorList>
            <consortium name="DOE Joint Genome Institute"/>
            <consortium name="Mycorrhizal Genomics Consortium"/>
            <person name="Kohler A."/>
            <person name="Kuo A."/>
            <person name="Nagy L.G."/>
            <person name="Floudas D."/>
            <person name="Copeland A."/>
            <person name="Barry K.W."/>
            <person name="Cichocki N."/>
            <person name="Veneault-Fourrey C."/>
            <person name="LaButti K."/>
            <person name="Lindquist E.A."/>
            <person name="Lipzen A."/>
            <person name="Lundell T."/>
            <person name="Morin E."/>
            <person name="Murat C."/>
            <person name="Riley R."/>
            <person name="Ohm R."/>
            <person name="Sun H."/>
            <person name="Tunlid A."/>
            <person name="Henrissat B."/>
            <person name="Grigoriev I.V."/>
            <person name="Hibbett D.S."/>
            <person name="Martin F."/>
        </authorList>
    </citation>
    <scope>NUCLEOTIDE SEQUENCE [LARGE SCALE GENOMIC DNA]</scope>
    <source>
        <strain evidence="3">Marx 270</strain>
    </source>
</reference>
<evidence type="ECO:0000256" key="1">
    <source>
        <dbReference type="SAM" id="MobiDB-lite"/>
    </source>
</evidence>
<name>A0A0C3NHS6_PISTI</name>
<dbReference type="Proteomes" id="UP000054217">
    <property type="component" value="Unassembled WGS sequence"/>
</dbReference>
<organism evidence="2 3">
    <name type="scientific">Pisolithus tinctorius Marx 270</name>
    <dbReference type="NCBI Taxonomy" id="870435"/>
    <lineage>
        <taxon>Eukaryota</taxon>
        <taxon>Fungi</taxon>
        <taxon>Dikarya</taxon>
        <taxon>Basidiomycota</taxon>
        <taxon>Agaricomycotina</taxon>
        <taxon>Agaricomycetes</taxon>
        <taxon>Agaricomycetidae</taxon>
        <taxon>Boletales</taxon>
        <taxon>Sclerodermatineae</taxon>
        <taxon>Pisolithaceae</taxon>
        <taxon>Pisolithus</taxon>
    </lineage>
</organism>